<dbReference type="EMBL" id="CP036280">
    <property type="protein sequence ID" value="QDU71443.1"/>
    <property type="molecule type" value="Genomic_DNA"/>
</dbReference>
<dbReference type="Pfam" id="PF15892">
    <property type="entry name" value="BNR_4"/>
    <property type="match status" value="1"/>
</dbReference>
<dbReference type="RefSeq" id="WP_236254776.1">
    <property type="nucleotide sequence ID" value="NZ_CP036280.1"/>
</dbReference>
<proteinExistence type="predicted"/>
<reference evidence="2 3" key="1">
    <citation type="submission" date="2019-02" db="EMBL/GenBank/DDBJ databases">
        <title>Deep-cultivation of Planctomycetes and their phenomic and genomic characterization uncovers novel biology.</title>
        <authorList>
            <person name="Wiegand S."/>
            <person name="Jogler M."/>
            <person name="Boedeker C."/>
            <person name="Pinto D."/>
            <person name="Vollmers J."/>
            <person name="Rivas-Marin E."/>
            <person name="Kohn T."/>
            <person name="Peeters S.H."/>
            <person name="Heuer A."/>
            <person name="Rast P."/>
            <person name="Oberbeckmann S."/>
            <person name="Bunk B."/>
            <person name="Jeske O."/>
            <person name="Meyerdierks A."/>
            <person name="Storesund J.E."/>
            <person name="Kallscheuer N."/>
            <person name="Luecker S."/>
            <person name="Lage O.M."/>
            <person name="Pohl T."/>
            <person name="Merkel B.J."/>
            <person name="Hornburger P."/>
            <person name="Mueller R.-W."/>
            <person name="Bruemmer F."/>
            <person name="Labrenz M."/>
            <person name="Spormann A.M."/>
            <person name="Op den Camp H."/>
            <person name="Overmann J."/>
            <person name="Amann R."/>
            <person name="Jetten M.S.M."/>
            <person name="Mascher T."/>
            <person name="Medema M.H."/>
            <person name="Devos D.P."/>
            <person name="Kaster A.-K."/>
            <person name="Ovreas L."/>
            <person name="Rohde M."/>
            <person name="Galperin M.Y."/>
            <person name="Jogler C."/>
        </authorList>
    </citation>
    <scope>NUCLEOTIDE SEQUENCE [LARGE SCALE GENOMIC DNA]</scope>
    <source>
        <strain evidence="2 3">Pan265</strain>
    </source>
</reference>
<gene>
    <name evidence="2" type="ORF">Pan265_12930</name>
</gene>
<name>A0A518BWT7_9BACT</name>
<evidence type="ECO:0008006" key="4">
    <source>
        <dbReference type="Google" id="ProtNLM"/>
    </source>
</evidence>
<evidence type="ECO:0000256" key="1">
    <source>
        <dbReference type="SAM" id="SignalP"/>
    </source>
</evidence>
<keyword evidence="3" id="KW-1185">Reference proteome</keyword>
<dbReference type="KEGG" id="mcad:Pan265_12930"/>
<evidence type="ECO:0000313" key="2">
    <source>
        <dbReference type="EMBL" id="QDU71443.1"/>
    </source>
</evidence>
<dbReference type="Proteomes" id="UP000320386">
    <property type="component" value="Chromosome"/>
</dbReference>
<organism evidence="2 3">
    <name type="scientific">Mucisphaera calidilacus</name>
    <dbReference type="NCBI Taxonomy" id="2527982"/>
    <lineage>
        <taxon>Bacteria</taxon>
        <taxon>Pseudomonadati</taxon>
        <taxon>Planctomycetota</taxon>
        <taxon>Phycisphaerae</taxon>
        <taxon>Phycisphaerales</taxon>
        <taxon>Phycisphaeraceae</taxon>
        <taxon>Mucisphaera</taxon>
    </lineage>
</organism>
<feature type="chain" id="PRO_5022235000" description="BNR repeat-containing family member" evidence="1">
    <location>
        <begin position="30"/>
        <end position="484"/>
    </location>
</feature>
<protein>
    <recommendedName>
        <fullName evidence="4">BNR repeat-containing family member</fullName>
    </recommendedName>
</protein>
<dbReference type="AlphaFoldDB" id="A0A518BWT7"/>
<keyword evidence="1" id="KW-0732">Signal</keyword>
<feature type="signal peptide" evidence="1">
    <location>
        <begin position="1"/>
        <end position="29"/>
    </location>
</feature>
<sequence precursor="true">MPAITKRYTLSGIAAACILVTLLAGSARASEHKLINFTRAAGVPTGAWCWYQDERVVIDTDHPNGPMMLMGSVSFSRTDAFEHGDIDLLWHNLRTGEAGAFELHDRLQPDDHDVPALHIRDDGRYVAIYSTHSSDRIMRWRVSTHPHDPTAWEPEQTYENKVIICYSNIFKLADRDGVHQLYNFSRSDDSDPNYFVSSDRGDTFRYGGKLLTGPDGNTARGQRPYMKYASHTPEKLHFLLTDGHPRDEDNSIYHGYMSRERLHRTDGLVLGSVSRRRVSSHLAPDFTTVLATGAKFNGVEMRHAWTIDLHLDPHGHPVAAMSARANNSDLDHRFLYGRWDGSKWNVFEIAKAGGYLYKFENDYTGLMAIHPDNPDIIFISSPIDPRDDAQLQHYEIFMGRTPDKGATWAWAPVTWNSNADNLRPIVPIWKPGKTIVTWLKGGLNTYADWDSQIVGYIMDTEDLDDMVVPGQISVTRKAMSPDKP</sequence>
<evidence type="ECO:0000313" key="3">
    <source>
        <dbReference type="Proteomes" id="UP000320386"/>
    </source>
</evidence>
<accession>A0A518BWT7</accession>